<proteinExistence type="inferred from homology"/>
<dbReference type="InterPro" id="IPR003660">
    <property type="entry name" value="HAMP_dom"/>
</dbReference>
<keyword evidence="5" id="KW-0472">Membrane</keyword>
<evidence type="ECO:0000256" key="4">
    <source>
        <dbReference type="SAM" id="Coils"/>
    </source>
</evidence>
<evidence type="ECO:0000256" key="1">
    <source>
        <dbReference type="ARBA" id="ARBA00023224"/>
    </source>
</evidence>
<accession>A0A1B2EF82</accession>
<sequence length="558" mass="59790">MTISIANRILLGFAVIVALMVGLGIYAINQLDDVRQSTETIVTRDLALMRQLEDVSERQNTMRGLREEILSRFFLRSLGQQQGAGDDLARSWEQQAAATEASLEQTLATVNGFAANSVTSQRADAWRRIIESLNRAGSDLRQLRSTSERQFAALQNNDLPAVTASQSALNGSRESWSRNLAQSRSILSEAITIGQRRIGEVYEQSRMSIILALAGAAILSVVITYALRSSITGPLGTFMGFVERVGRGELGGQMAVTGKDEIGHLGTTLNTMVDGLRQLARQSREATENLNAAAAEIRASTQEQAASVEEQLAAVQETAATVDEITHSGTQIGKRAQEVIASAQAAAQTSISGLQAVEETARAMDSIREQAEAVAENIVALSEKTQAVGEIISSVNDISERTHLLALNAAIEAAAAGENGRSFAVVASEMKTLADQAKDATLQVRSILGDIQRGINSSVMLTEEAVKRVAAGKERTDITQQTITGISSQIQESVQTFQQIIASTNQQQLGIEQVMGALQNIRQASQQTAAGTRQLDTAAANLSSLAQQLLGLAERYRL</sequence>
<dbReference type="SMART" id="SM00304">
    <property type="entry name" value="HAMP"/>
    <property type="match status" value="1"/>
</dbReference>
<dbReference type="AlphaFoldDB" id="A0A1B2EF82"/>
<evidence type="ECO:0000256" key="3">
    <source>
        <dbReference type="PROSITE-ProRule" id="PRU00284"/>
    </source>
</evidence>
<feature type="transmembrane region" description="Helical" evidence="5">
    <location>
        <begin position="207"/>
        <end position="227"/>
    </location>
</feature>
<dbReference type="Pfam" id="PF00015">
    <property type="entry name" value="MCPsignal"/>
    <property type="match status" value="1"/>
</dbReference>
<feature type="coiled-coil region" evidence="4">
    <location>
        <begin position="276"/>
        <end position="318"/>
    </location>
</feature>
<dbReference type="SUPFAM" id="SSF58104">
    <property type="entry name" value="Methyl-accepting chemotaxis protein (MCP) signaling domain"/>
    <property type="match status" value="1"/>
</dbReference>
<evidence type="ECO:0000256" key="2">
    <source>
        <dbReference type="ARBA" id="ARBA00029447"/>
    </source>
</evidence>
<dbReference type="KEGG" id="moc:BB934_10505"/>
<dbReference type="SMART" id="SM00283">
    <property type="entry name" value="MA"/>
    <property type="match status" value="1"/>
</dbReference>
<feature type="domain" description="Methyl-accepting transducer" evidence="6">
    <location>
        <begin position="286"/>
        <end position="522"/>
    </location>
</feature>
<dbReference type="PRINTS" id="PR00260">
    <property type="entry name" value="CHEMTRNSDUCR"/>
</dbReference>
<evidence type="ECO:0000256" key="5">
    <source>
        <dbReference type="SAM" id="Phobius"/>
    </source>
</evidence>
<evidence type="ECO:0000259" key="6">
    <source>
        <dbReference type="PROSITE" id="PS50111"/>
    </source>
</evidence>
<gene>
    <name evidence="8" type="ORF">BB934_10505</name>
</gene>
<evidence type="ECO:0000259" key="7">
    <source>
        <dbReference type="PROSITE" id="PS50885"/>
    </source>
</evidence>
<dbReference type="PANTHER" id="PTHR32089">
    <property type="entry name" value="METHYL-ACCEPTING CHEMOTAXIS PROTEIN MCPB"/>
    <property type="match status" value="1"/>
</dbReference>
<dbReference type="EMBL" id="CP016616">
    <property type="protein sequence ID" value="ANY78599.1"/>
    <property type="molecule type" value="Genomic_DNA"/>
</dbReference>
<feature type="coiled-coil region" evidence="4">
    <location>
        <begin position="357"/>
        <end position="384"/>
    </location>
</feature>
<keyword evidence="4" id="KW-0175">Coiled coil</keyword>
<reference evidence="8" key="1">
    <citation type="submission" date="2016-07" db="EMBL/GenBank/DDBJ databases">
        <title>Microvirga ossetica sp. nov. a new species of rhizobia isolated from root nodules of the legume species Vicia alpestris Steven originated from North Ossetia region in the Caucasus.</title>
        <authorList>
            <person name="Safronova V.I."/>
            <person name="Kuznetsova I.G."/>
            <person name="Sazanova A.L."/>
            <person name="Belimov A."/>
            <person name="Andronov E."/>
            <person name="Osledkin Y.S."/>
            <person name="Onishchuk O.P."/>
            <person name="Kurchak O.N."/>
            <person name="Shaposhnikov A.I."/>
            <person name="Willems A."/>
            <person name="Tikhonovich I.A."/>
        </authorList>
    </citation>
    <scope>NUCLEOTIDE SEQUENCE [LARGE SCALE GENOMIC DNA]</scope>
    <source>
        <strain evidence="8">V5/3M</strain>
    </source>
</reference>
<name>A0A1B2EF82_9HYPH</name>
<feature type="transmembrane region" description="Helical" evidence="5">
    <location>
        <begin position="6"/>
        <end position="28"/>
    </location>
</feature>
<keyword evidence="5" id="KW-1133">Transmembrane helix</keyword>
<keyword evidence="1 3" id="KW-0807">Transducer</keyword>
<dbReference type="GO" id="GO:0007165">
    <property type="term" value="P:signal transduction"/>
    <property type="evidence" value="ECO:0007669"/>
    <property type="project" value="UniProtKB-KW"/>
</dbReference>
<dbReference type="GO" id="GO:0004888">
    <property type="term" value="F:transmembrane signaling receptor activity"/>
    <property type="evidence" value="ECO:0007669"/>
    <property type="project" value="InterPro"/>
</dbReference>
<keyword evidence="5" id="KW-0812">Transmembrane</keyword>
<dbReference type="GO" id="GO:0016020">
    <property type="term" value="C:membrane"/>
    <property type="evidence" value="ECO:0007669"/>
    <property type="project" value="InterPro"/>
</dbReference>
<dbReference type="InterPro" id="IPR004090">
    <property type="entry name" value="Chemotax_Me-accpt_rcpt"/>
</dbReference>
<dbReference type="PROSITE" id="PS50111">
    <property type="entry name" value="CHEMOTAXIS_TRANSDUC_2"/>
    <property type="match status" value="1"/>
</dbReference>
<protein>
    <submittedName>
        <fullName evidence="8">Chemotaxis protein</fullName>
    </submittedName>
</protein>
<dbReference type="PANTHER" id="PTHR32089:SF112">
    <property type="entry name" value="LYSOZYME-LIKE PROTEIN-RELATED"/>
    <property type="match status" value="1"/>
</dbReference>
<dbReference type="GO" id="GO:0006935">
    <property type="term" value="P:chemotaxis"/>
    <property type="evidence" value="ECO:0007669"/>
    <property type="project" value="InterPro"/>
</dbReference>
<dbReference type="CDD" id="cd06225">
    <property type="entry name" value="HAMP"/>
    <property type="match status" value="1"/>
</dbReference>
<dbReference type="Gene3D" id="1.10.287.950">
    <property type="entry name" value="Methyl-accepting chemotaxis protein"/>
    <property type="match status" value="1"/>
</dbReference>
<feature type="domain" description="HAMP" evidence="7">
    <location>
        <begin position="229"/>
        <end position="281"/>
    </location>
</feature>
<dbReference type="PROSITE" id="PS50885">
    <property type="entry name" value="HAMP"/>
    <property type="match status" value="1"/>
</dbReference>
<dbReference type="InterPro" id="IPR004089">
    <property type="entry name" value="MCPsignal_dom"/>
</dbReference>
<evidence type="ECO:0000313" key="8">
    <source>
        <dbReference type="EMBL" id="ANY78599.1"/>
    </source>
</evidence>
<dbReference type="RefSeq" id="WP_210422145.1">
    <property type="nucleotide sequence ID" value="NZ_CP016616.1"/>
</dbReference>
<dbReference type="Pfam" id="PF00672">
    <property type="entry name" value="HAMP"/>
    <property type="match status" value="1"/>
</dbReference>
<comment type="similarity">
    <text evidence="2">Belongs to the methyl-accepting chemotaxis (MCP) protein family.</text>
</comment>
<organism evidence="8">
    <name type="scientific">Microvirga ossetica</name>
    <dbReference type="NCBI Taxonomy" id="1882682"/>
    <lineage>
        <taxon>Bacteria</taxon>
        <taxon>Pseudomonadati</taxon>
        <taxon>Pseudomonadota</taxon>
        <taxon>Alphaproteobacteria</taxon>
        <taxon>Hyphomicrobiales</taxon>
        <taxon>Methylobacteriaceae</taxon>
        <taxon>Microvirga</taxon>
    </lineage>
</organism>